<feature type="transmembrane region" description="Helical" evidence="1">
    <location>
        <begin position="122"/>
        <end position="145"/>
    </location>
</feature>
<keyword evidence="3" id="KW-1185">Reference proteome</keyword>
<proteinExistence type="predicted"/>
<dbReference type="AlphaFoldDB" id="A0A8J2SCL9"/>
<feature type="transmembrane region" description="Helical" evidence="1">
    <location>
        <begin position="95"/>
        <end position="116"/>
    </location>
</feature>
<dbReference type="Proteomes" id="UP000789595">
    <property type="component" value="Unassembled WGS sequence"/>
</dbReference>
<feature type="transmembrane region" description="Helical" evidence="1">
    <location>
        <begin position="21"/>
        <end position="46"/>
    </location>
</feature>
<reference evidence="2" key="1">
    <citation type="submission" date="2021-11" db="EMBL/GenBank/DDBJ databases">
        <authorList>
            <consortium name="Genoscope - CEA"/>
            <person name="William W."/>
        </authorList>
    </citation>
    <scope>NUCLEOTIDE SEQUENCE</scope>
</reference>
<feature type="transmembrane region" description="Helical" evidence="1">
    <location>
        <begin position="346"/>
        <end position="366"/>
    </location>
</feature>
<feature type="transmembrane region" description="Helical" evidence="1">
    <location>
        <begin position="230"/>
        <end position="259"/>
    </location>
</feature>
<feature type="transmembrane region" description="Helical" evidence="1">
    <location>
        <begin position="157"/>
        <end position="181"/>
    </location>
</feature>
<evidence type="ECO:0000313" key="2">
    <source>
        <dbReference type="EMBL" id="CAH0367986.1"/>
    </source>
</evidence>
<organism evidence="2 3">
    <name type="scientific">Pelagomonas calceolata</name>
    <dbReference type="NCBI Taxonomy" id="35677"/>
    <lineage>
        <taxon>Eukaryota</taxon>
        <taxon>Sar</taxon>
        <taxon>Stramenopiles</taxon>
        <taxon>Ochrophyta</taxon>
        <taxon>Pelagophyceae</taxon>
        <taxon>Pelagomonadales</taxon>
        <taxon>Pelagomonadaceae</taxon>
        <taxon>Pelagomonas</taxon>
    </lineage>
</organism>
<dbReference type="EMBL" id="CAKKNE010000002">
    <property type="protein sequence ID" value="CAH0367986.1"/>
    <property type="molecule type" value="Genomic_DNA"/>
</dbReference>
<evidence type="ECO:0000313" key="3">
    <source>
        <dbReference type="Proteomes" id="UP000789595"/>
    </source>
</evidence>
<gene>
    <name evidence="2" type="ORF">PECAL_2P10330</name>
</gene>
<accession>A0A8J2SCL9</accession>
<keyword evidence="1" id="KW-0812">Transmembrane</keyword>
<sequence>MLQFRTKKDEEAALLPTEAPTSLLVEVLFFAIAFTTIAPAAALLALVSAITSAYSDTAYVYVVGFIFVSALPMTAAQYAADAAFDIQYGLRTASVFRLVISCIVQGVACVLLGASTDWPSSSTLYACSALIGFGAWTANGTLNAIAAQTGGQVSQGLGMQVSFLASFFVIYLGMGSSAFLYGVSFPAVGLLCSLVLLSDNDVVIALNVVSHEPRRREEGERPTLVNLCGIEFFAMACSVIALAAMSGYSDLASVLYVAFNSGNVLSRGVVSCFAVPSEYALIIGCAIRTLVLPALFFSSDLPAGFDVYIAVGFCIYAIVGGVLIQGPLLLVRRLDDAVAAARTVNLAQGAGLAVGGLVCCGVALGYDYS</sequence>
<feature type="transmembrane region" description="Helical" evidence="1">
    <location>
        <begin position="305"/>
        <end position="326"/>
    </location>
</feature>
<feature type="transmembrane region" description="Helical" evidence="1">
    <location>
        <begin position="58"/>
        <end position="83"/>
    </location>
</feature>
<feature type="transmembrane region" description="Helical" evidence="1">
    <location>
        <begin position="187"/>
        <end position="209"/>
    </location>
</feature>
<evidence type="ECO:0000256" key="1">
    <source>
        <dbReference type="SAM" id="Phobius"/>
    </source>
</evidence>
<keyword evidence="1" id="KW-1133">Transmembrane helix</keyword>
<keyword evidence="1" id="KW-0472">Membrane</keyword>
<protein>
    <submittedName>
        <fullName evidence="2">Uncharacterized protein</fullName>
    </submittedName>
</protein>
<comment type="caution">
    <text evidence="2">The sequence shown here is derived from an EMBL/GenBank/DDBJ whole genome shotgun (WGS) entry which is preliminary data.</text>
</comment>
<name>A0A8J2SCL9_9STRA</name>